<proteinExistence type="predicted"/>
<dbReference type="InParanoid" id="A0A2P5EEV9"/>
<protein>
    <submittedName>
        <fullName evidence="2">Uncharacterized protein</fullName>
    </submittedName>
</protein>
<evidence type="ECO:0000313" key="3">
    <source>
        <dbReference type="Proteomes" id="UP000237000"/>
    </source>
</evidence>
<feature type="chain" id="PRO_5015188864" evidence="1">
    <location>
        <begin position="24"/>
        <end position="90"/>
    </location>
</feature>
<accession>A0A2P5EEV9</accession>
<evidence type="ECO:0000313" key="2">
    <source>
        <dbReference type="EMBL" id="PON84064.1"/>
    </source>
</evidence>
<keyword evidence="3" id="KW-1185">Reference proteome</keyword>
<dbReference type="AlphaFoldDB" id="A0A2P5EEV9"/>
<dbReference type="Proteomes" id="UP000237000">
    <property type="component" value="Unassembled WGS sequence"/>
</dbReference>
<dbReference type="EMBL" id="JXTC01000169">
    <property type="protein sequence ID" value="PON84064.1"/>
    <property type="molecule type" value="Genomic_DNA"/>
</dbReference>
<keyword evidence="1" id="KW-0732">Signal</keyword>
<name>A0A2P5EEV9_TREOI</name>
<organism evidence="2 3">
    <name type="scientific">Trema orientale</name>
    <name type="common">Charcoal tree</name>
    <name type="synonym">Celtis orientalis</name>
    <dbReference type="NCBI Taxonomy" id="63057"/>
    <lineage>
        <taxon>Eukaryota</taxon>
        <taxon>Viridiplantae</taxon>
        <taxon>Streptophyta</taxon>
        <taxon>Embryophyta</taxon>
        <taxon>Tracheophyta</taxon>
        <taxon>Spermatophyta</taxon>
        <taxon>Magnoliopsida</taxon>
        <taxon>eudicotyledons</taxon>
        <taxon>Gunneridae</taxon>
        <taxon>Pentapetalae</taxon>
        <taxon>rosids</taxon>
        <taxon>fabids</taxon>
        <taxon>Rosales</taxon>
        <taxon>Cannabaceae</taxon>
        <taxon>Trema</taxon>
    </lineage>
</organism>
<gene>
    <name evidence="2" type="ORF">TorRG33x02_201840</name>
</gene>
<reference evidence="3" key="1">
    <citation type="submission" date="2016-06" db="EMBL/GenBank/DDBJ databases">
        <title>Parallel loss of symbiosis genes in relatives of nitrogen-fixing non-legume Parasponia.</title>
        <authorList>
            <person name="Van Velzen R."/>
            <person name="Holmer R."/>
            <person name="Bu F."/>
            <person name="Rutten L."/>
            <person name="Van Zeijl A."/>
            <person name="Liu W."/>
            <person name="Santuari L."/>
            <person name="Cao Q."/>
            <person name="Sharma T."/>
            <person name="Shen D."/>
            <person name="Roswanjaya Y."/>
            <person name="Wardhani T."/>
            <person name="Kalhor M.S."/>
            <person name="Jansen J."/>
            <person name="Van den Hoogen J."/>
            <person name="Gungor B."/>
            <person name="Hartog M."/>
            <person name="Hontelez J."/>
            <person name="Verver J."/>
            <person name="Yang W.-C."/>
            <person name="Schijlen E."/>
            <person name="Repin R."/>
            <person name="Schilthuizen M."/>
            <person name="Schranz E."/>
            <person name="Heidstra R."/>
            <person name="Miyata K."/>
            <person name="Fedorova E."/>
            <person name="Kohlen W."/>
            <person name="Bisseling T."/>
            <person name="Smit S."/>
            <person name="Geurts R."/>
        </authorList>
    </citation>
    <scope>NUCLEOTIDE SEQUENCE [LARGE SCALE GENOMIC DNA]</scope>
    <source>
        <strain evidence="3">cv. RG33-2</strain>
    </source>
</reference>
<comment type="caution">
    <text evidence="2">The sequence shown here is derived from an EMBL/GenBank/DDBJ whole genome shotgun (WGS) entry which is preliminary data.</text>
</comment>
<sequence length="90" mass="10369">MRYSWRPFYPLFGFFLGSSSLVALEEDRVSVSWNSDLIRETEPDLASLLERIRAKLKPDLIDSILIGKIGRQLQVLFAIYRVHGNVCLID</sequence>
<feature type="signal peptide" evidence="1">
    <location>
        <begin position="1"/>
        <end position="23"/>
    </location>
</feature>
<evidence type="ECO:0000256" key="1">
    <source>
        <dbReference type="SAM" id="SignalP"/>
    </source>
</evidence>